<dbReference type="Proteomes" id="UP000274756">
    <property type="component" value="Unassembled WGS sequence"/>
</dbReference>
<evidence type="ECO:0000313" key="7">
    <source>
        <dbReference type="WBParaSite" id="DME_0000423501-mRNA-1"/>
    </source>
</evidence>
<reference evidence="4 6" key="2">
    <citation type="submission" date="2018-11" db="EMBL/GenBank/DDBJ databases">
        <authorList>
            <consortium name="Pathogen Informatics"/>
        </authorList>
    </citation>
    <scope>NUCLEOTIDE SEQUENCE [LARGE SCALE GENOMIC DNA]</scope>
</reference>
<evidence type="ECO:0000313" key="5">
    <source>
        <dbReference type="Proteomes" id="UP000038040"/>
    </source>
</evidence>
<feature type="domain" description="Methyl-CpG-binding" evidence="3">
    <location>
        <begin position="34"/>
        <end position="103"/>
    </location>
</feature>
<proteinExistence type="predicted"/>
<keyword evidence="6" id="KW-1185">Reference proteome</keyword>
<protein>
    <submittedName>
        <fullName evidence="7">MBD_C domain-containing protein</fullName>
    </submittedName>
</protein>
<sequence length="217" mass="24066">MGRTKGTKGSEAGNLSVSKRGTKGRGKDQNSSINKTGFDGSMSAPWRKTVSIFKQPVTLVHTSKRDSKICKGEEAQARRSGGNGKKEKPLQLFWSKRLEGIRAMVPLDTFDRFSGEKTEYISSGLELANKIEPALSVIAEDSASASLFSVLNSFTTSTIVGQEASRKELDSNPWINTNAEQPFIKPYEIKEKDIQSQEERVLLQRRRLQEARKLLGS</sequence>
<evidence type="ECO:0000313" key="4">
    <source>
        <dbReference type="EMBL" id="VDN58145.1"/>
    </source>
</evidence>
<accession>A0A0N4UAP4</accession>
<dbReference type="InterPro" id="IPR025884">
    <property type="entry name" value="MeCpG-bd_2/3_C_dom"/>
</dbReference>
<dbReference type="WBParaSite" id="DME_0000423501-mRNA-1">
    <property type="protein sequence ID" value="DME_0000423501-mRNA-1"/>
    <property type="gene ID" value="DME_0000423501"/>
</dbReference>
<reference evidence="7" key="1">
    <citation type="submission" date="2017-02" db="UniProtKB">
        <authorList>
            <consortium name="WormBaseParasite"/>
        </authorList>
    </citation>
    <scope>IDENTIFICATION</scope>
</reference>
<gene>
    <name evidence="4" type="ORF">DME_LOCUS8118</name>
</gene>
<name>A0A0N4UAP4_DRAME</name>
<feature type="region of interest" description="Disordered" evidence="1">
    <location>
        <begin position="1"/>
        <end position="43"/>
    </location>
</feature>
<dbReference type="OrthoDB" id="10072024at2759"/>
<feature type="domain" description="Methyl-CpG binding protein 2/3 C-terminal" evidence="2">
    <location>
        <begin position="122"/>
        <end position="211"/>
    </location>
</feature>
<evidence type="ECO:0000259" key="3">
    <source>
        <dbReference type="Pfam" id="PF16564"/>
    </source>
</evidence>
<dbReference type="GO" id="GO:0005634">
    <property type="term" value="C:nucleus"/>
    <property type="evidence" value="ECO:0007669"/>
    <property type="project" value="UniProtKB-ARBA"/>
</dbReference>
<evidence type="ECO:0000259" key="2">
    <source>
        <dbReference type="Pfam" id="PF14048"/>
    </source>
</evidence>
<dbReference type="InterPro" id="IPR032343">
    <property type="entry name" value="MBD2/MBD3_p55-bd"/>
</dbReference>
<evidence type="ECO:0000313" key="6">
    <source>
        <dbReference type="Proteomes" id="UP000274756"/>
    </source>
</evidence>
<organism evidence="5 7">
    <name type="scientific">Dracunculus medinensis</name>
    <name type="common">Guinea worm</name>
    <dbReference type="NCBI Taxonomy" id="318479"/>
    <lineage>
        <taxon>Eukaryota</taxon>
        <taxon>Metazoa</taxon>
        <taxon>Ecdysozoa</taxon>
        <taxon>Nematoda</taxon>
        <taxon>Chromadorea</taxon>
        <taxon>Rhabditida</taxon>
        <taxon>Spirurina</taxon>
        <taxon>Dracunculoidea</taxon>
        <taxon>Dracunculidae</taxon>
        <taxon>Dracunculus</taxon>
    </lineage>
</organism>
<dbReference type="Pfam" id="PF14048">
    <property type="entry name" value="MBD_C"/>
    <property type="match status" value="1"/>
</dbReference>
<dbReference type="EMBL" id="UYYG01001165">
    <property type="protein sequence ID" value="VDN58145.1"/>
    <property type="molecule type" value="Genomic_DNA"/>
</dbReference>
<dbReference type="AlphaFoldDB" id="A0A0N4UAP4"/>
<evidence type="ECO:0000256" key="1">
    <source>
        <dbReference type="SAM" id="MobiDB-lite"/>
    </source>
</evidence>
<dbReference type="Pfam" id="PF16564">
    <property type="entry name" value="MBDa"/>
    <property type="match status" value="1"/>
</dbReference>
<dbReference type="STRING" id="318479.A0A0N4UAP4"/>
<dbReference type="Proteomes" id="UP000038040">
    <property type="component" value="Unplaced"/>
</dbReference>